<evidence type="ECO:0000256" key="1">
    <source>
        <dbReference type="SAM" id="SignalP"/>
    </source>
</evidence>
<feature type="chain" id="PRO_5034982513" evidence="1">
    <location>
        <begin position="17"/>
        <end position="156"/>
    </location>
</feature>
<sequence>MLNLALVLNLLSKTSALYFSAKNTFIQNCLFAFCSRPPVELLLAAPSLRILLIEHWRNHGRMAMVTPRFDTPLVVPLLDDPFPPVVLRSLAEVEVDVARCATFDRDALLAVVKARMVDDPSFDPYGIEWAWLNDPFEEWTGLMDFSGQDELDYLAQ</sequence>
<dbReference type="AlphaFoldDB" id="A0A8H6YWT0"/>
<dbReference type="Proteomes" id="UP000623467">
    <property type="component" value="Unassembled WGS sequence"/>
</dbReference>
<accession>A0A8H6YWT0</accession>
<gene>
    <name evidence="2" type="ORF">MSAN_00924100</name>
</gene>
<feature type="signal peptide" evidence="1">
    <location>
        <begin position="1"/>
        <end position="16"/>
    </location>
</feature>
<dbReference type="EMBL" id="JACAZH010000006">
    <property type="protein sequence ID" value="KAF7366662.1"/>
    <property type="molecule type" value="Genomic_DNA"/>
</dbReference>
<keyword evidence="1" id="KW-0732">Signal</keyword>
<evidence type="ECO:0000313" key="2">
    <source>
        <dbReference type="EMBL" id="KAF7366662.1"/>
    </source>
</evidence>
<protein>
    <submittedName>
        <fullName evidence="2">Uncharacterized protein</fullName>
    </submittedName>
</protein>
<keyword evidence="3" id="KW-1185">Reference proteome</keyword>
<name>A0A8H6YWT0_9AGAR</name>
<organism evidence="2 3">
    <name type="scientific">Mycena sanguinolenta</name>
    <dbReference type="NCBI Taxonomy" id="230812"/>
    <lineage>
        <taxon>Eukaryota</taxon>
        <taxon>Fungi</taxon>
        <taxon>Dikarya</taxon>
        <taxon>Basidiomycota</taxon>
        <taxon>Agaricomycotina</taxon>
        <taxon>Agaricomycetes</taxon>
        <taxon>Agaricomycetidae</taxon>
        <taxon>Agaricales</taxon>
        <taxon>Marasmiineae</taxon>
        <taxon>Mycenaceae</taxon>
        <taxon>Mycena</taxon>
    </lineage>
</organism>
<evidence type="ECO:0000313" key="3">
    <source>
        <dbReference type="Proteomes" id="UP000623467"/>
    </source>
</evidence>
<comment type="caution">
    <text evidence="2">The sequence shown here is derived from an EMBL/GenBank/DDBJ whole genome shotgun (WGS) entry which is preliminary data.</text>
</comment>
<reference evidence="2" key="1">
    <citation type="submission" date="2020-05" db="EMBL/GenBank/DDBJ databases">
        <title>Mycena genomes resolve the evolution of fungal bioluminescence.</title>
        <authorList>
            <person name="Tsai I.J."/>
        </authorList>
    </citation>
    <scope>NUCLEOTIDE SEQUENCE</scope>
    <source>
        <strain evidence="2">160909Yilan</strain>
    </source>
</reference>
<proteinExistence type="predicted"/>